<dbReference type="EMBL" id="JAIRBM010000009">
    <property type="protein sequence ID" value="MBZ6077412.1"/>
    <property type="molecule type" value="Genomic_DNA"/>
</dbReference>
<dbReference type="Proteomes" id="UP000704176">
    <property type="component" value="Unassembled WGS sequence"/>
</dbReference>
<protein>
    <recommendedName>
        <fullName evidence="3">Nitrate reductase</fullName>
    </recommendedName>
</protein>
<name>A0ABS7VR32_9HYPH</name>
<comment type="caution">
    <text evidence="1">The sequence shown here is derived from an EMBL/GenBank/DDBJ whole genome shotgun (WGS) entry which is preliminary data.</text>
</comment>
<evidence type="ECO:0000313" key="2">
    <source>
        <dbReference type="Proteomes" id="UP000704176"/>
    </source>
</evidence>
<sequence length="92" mass="9936">MARLGAFLKGALGLSRPDRESIERVKALARAARPFPPETAFAVNEIACTDPACPGIETVILIMEPGAKTRAYKISKPMDQMTEQDINDAFGS</sequence>
<keyword evidence="2" id="KW-1185">Reference proteome</keyword>
<evidence type="ECO:0008006" key="3">
    <source>
        <dbReference type="Google" id="ProtNLM"/>
    </source>
</evidence>
<gene>
    <name evidence="1" type="ORF">K9B37_14120</name>
</gene>
<dbReference type="RefSeq" id="WP_224313796.1">
    <property type="nucleotide sequence ID" value="NZ_JAIRBM010000009.1"/>
</dbReference>
<accession>A0ABS7VR32</accession>
<reference evidence="1 2" key="1">
    <citation type="submission" date="2021-09" db="EMBL/GenBank/DDBJ databases">
        <title>The complete genome sequence of a new microorganism.</title>
        <authorList>
            <person name="Zi Z."/>
        </authorList>
    </citation>
    <scope>NUCLEOTIDE SEQUENCE [LARGE SCALE GENOMIC DNA]</scope>
    <source>
        <strain evidence="1 2">WGZ8</strain>
    </source>
</reference>
<evidence type="ECO:0000313" key="1">
    <source>
        <dbReference type="EMBL" id="MBZ6077412.1"/>
    </source>
</evidence>
<organism evidence="1 2">
    <name type="scientific">Microvirga puerhi</name>
    <dbReference type="NCBI Taxonomy" id="2876078"/>
    <lineage>
        <taxon>Bacteria</taxon>
        <taxon>Pseudomonadati</taxon>
        <taxon>Pseudomonadota</taxon>
        <taxon>Alphaproteobacteria</taxon>
        <taxon>Hyphomicrobiales</taxon>
        <taxon>Methylobacteriaceae</taxon>
        <taxon>Microvirga</taxon>
    </lineage>
</organism>
<proteinExistence type="predicted"/>